<dbReference type="Pfam" id="PF09650">
    <property type="entry name" value="PHA_gran_rgn"/>
    <property type="match status" value="1"/>
</dbReference>
<dbReference type="EMBL" id="LBHB01000002">
    <property type="protein sequence ID" value="KLE34626.1"/>
    <property type="molecule type" value="Genomic_DNA"/>
</dbReference>
<dbReference type="InterPro" id="IPR013433">
    <property type="entry name" value="PHA_gran_rgn"/>
</dbReference>
<dbReference type="PATRIC" id="fig|1581420.6.peg.2172"/>
<dbReference type="STRING" id="1581420.AAW00_10610"/>
<reference evidence="1 2" key="1">
    <citation type="submission" date="2015-04" db="EMBL/GenBank/DDBJ databases">
        <title>The draft genome sequence of Erythrobacter luteus KA37.</title>
        <authorList>
            <person name="Zhuang L."/>
            <person name="Liu Y."/>
            <person name="Shao Z."/>
        </authorList>
    </citation>
    <scope>NUCLEOTIDE SEQUENCE [LARGE SCALE GENOMIC DNA]</scope>
    <source>
        <strain evidence="1 2">KA37</strain>
    </source>
</reference>
<dbReference type="OrthoDB" id="8853368at2"/>
<evidence type="ECO:0000313" key="2">
    <source>
        <dbReference type="Proteomes" id="UP000053464"/>
    </source>
</evidence>
<dbReference type="Proteomes" id="UP000053464">
    <property type="component" value="Unassembled WGS sequence"/>
</dbReference>
<protein>
    <recommendedName>
        <fullName evidence="3">Polyhydroxyalkanoic acid synthase</fullName>
    </recommendedName>
</protein>
<dbReference type="AlphaFoldDB" id="A0A0G9MV85"/>
<proteinExistence type="predicted"/>
<evidence type="ECO:0000313" key="1">
    <source>
        <dbReference type="EMBL" id="KLE34626.1"/>
    </source>
</evidence>
<accession>A0A0G9MV85</accession>
<organism evidence="1 2">
    <name type="scientific">Aurantiacibacter luteus</name>
    <dbReference type="NCBI Taxonomy" id="1581420"/>
    <lineage>
        <taxon>Bacteria</taxon>
        <taxon>Pseudomonadati</taxon>
        <taxon>Pseudomonadota</taxon>
        <taxon>Alphaproteobacteria</taxon>
        <taxon>Sphingomonadales</taxon>
        <taxon>Erythrobacteraceae</taxon>
        <taxon>Aurantiacibacter</taxon>
    </lineage>
</organism>
<gene>
    <name evidence="1" type="ORF">AAW00_10610</name>
</gene>
<keyword evidence="2" id="KW-1185">Reference proteome</keyword>
<dbReference type="RefSeq" id="WP_047004273.1">
    <property type="nucleotide sequence ID" value="NZ_LBHB01000002.1"/>
</dbReference>
<sequence length="102" mass="11270">MDVAIPHNLGREEVRRRMRDNSHKIGDQIPGGMADVQTSWPSEDRMNLSITAMGQAITGHIDIEDHQVVFHVLLPPALGFIKPIVEGALRDQGQKMLAPPKA</sequence>
<comment type="caution">
    <text evidence="1">The sequence shown here is derived from an EMBL/GenBank/DDBJ whole genome shotgun (WGS) entry which is preliminary data.</text>
</comment>
<evidence type="ECO:0008006" key="3">
    <source>
        <dbReference type="Google" id="ProtNLM"/>
    </source>
</evidence>
<name>A0A0G9MV85_9SPHN</name>